<reference evidence="1 2" key="1">
    <citation type="submission" date="2022-04" db="EMBL/GenBank/DDBJ databases">
        <title>Chromosome-level reference genomes for two strains of Caenorhabditis briggsae: an improved platform for comparative genomics.</title>
        <authorList>
            <person name="Stevens L."/>
            <person name="Andersen E."/>
        </authorList>
    </citation>
    <scope>NUCLEOTIDE SEQUENCE [LARGE SCALE GENOMIC DNA]</scope>
    <source>
        <strain evidence="1">VX34</strain>
        <tissue evidence="1">Whole-organism</tissue>
    </source>
</reference>
<protein>
    <submittedName>
        <fullName evidence="1">Uncharacterized protein</fullName>
    </submittedName>
</protein>
<keyword evidence="2" id="KW-1185">Reference proteome</keyword>
<name>A0AAE9E0H9_CAEBR</name>
<dbReference type="PANTHER" id="PTHR31379">
    <property type="entry name" value="F-BOX C PROTEIN-RELATED-RELATED"/>
    <property type="match status" value="1"/>
</dbReference>
<accession>A0AAE9E0H9</accession>
<dbReference type="Proteomes" id="UP000829354">
    <property type="component" value="Chromosome I"/>
</dbReference>
<proteinExistence type="predicted"/>
<sequence length="376" mass="43552">MPSKQLLYELSQTVFEYMDPNFRFHLSLHLPSLCSIEKGTHLKINELALTDARISVNKTRYALTISIDRQYEISMSVCHDVDEFGFRRNTNDIMMNGDVRMENDSDDEVEAVRRIRLRHEKLGLMETMKEKKRPESRHTLKLTIKPENEEPRIYKSSKIIKIYEGMKMLIGVIFGNRSVIWNVESMFISAGNLRWIASGVKPLARNLQVMGYDSVNLDGLRSICHPTSFPLKSLCCAVNLRNLDHEIVVNTEKLHLYSGGYICHIDQLMRVSNLKVRMFRIPENRFARLMSLWLENGRPVGTSWSFEVQGLPFQGEEPLRYIDILRGNAQVIESDRRSIKLSIGPSSILFVSYGDPIFHQSINRNQWSLKMEVLKL</sequence>
<dbReference type="InterPro" id="IPR021942">
    <property type="entry name" value="DUF3557"/>
</dbReference>
<gene>
    <name evidence="1" type="ORF">L5515_000047</name>
</gene>
<dbReference type="Pfam" id="PF12078">
    <property type="entry name" value="DUF3557"/>
    <property type="match status" value="1"/>
</dbReference>
<organism evidence="1 2">
    <name type="scientific">Caenorhabditis briggsae</name>
    <dbReference type="NCBI Taxonomy" id="6238"/>
    <lineage>
        <taxon>Eukaryota</taxon>
        <taxon>Metazoa</taxon>
        <taxon>Ecdysozoa</taxon>
        <taxon>Nematoda</taxon>
        <taxon>Chromadorea</taxon>
        <taxon>Rhabditida</taxon>
        <taxon>Rhabditina</taxon>
        <taxon>Rhabditomorpha</taxon>
        <taxon>Rhabditoidea</taxon>
        <taxon>Rhabditidae</taxon>
        <taxon>Peloderinae</taxon>
        <taxon>Caenorhabditis</taxon>
    </lineage>
</organism>
<evidence type="ECO:0000313" key="2">
    <source>
        <dbReference type="Proteomes" id="UP000829354"/>
    </source>
</evidence>
<dbReference type="PANTHER" id="PTHR31379:SF1">
    <property type="entry name" value="F-BOX C PROTEIN-RELATED"/>
    <property type="match status" value="1"/>
</dbReference>
<evidence type="ECO:0000313" key="1">
    <source>
        <dbReference type="EMBL" id="UMM10141.1"/>
    </source>
</evidence>
<dbReference type="EMBL" id="CP092620">
    <property type="protein sequence ID" value="UMM10141.1"/>
    <property type="molecule type" value="Genomic_DNA"/>
</dbReference>
<dbReference type="AlphaFoldDB" id="A0AAE9E0H9"/>